<comment type="function">
    <text evidence="2">Catalyzes the removal of elemental sulfur atoms from cysteine to produce alanine. Seems to participate in the biosynthesis of the nitrogenase metalloclusters by providing the inorganic sulfur required for the Fe-S core formation.</text>
</comment>
<dbReference type="GO" id="GO:0031071">
    <property type="term" value="F:cysteine desulfurase activity"/>
    <property type="evidence" value="ECO:0007669"/>
    <property type="project" value="UniProtKB-EC"/>
</dbReference>
<evidence type="ECO:0000256" key="5">
    <source>
        <dbReference type="ARBA" id="ARBA00022679"/>
    </source>
</evidence>
<dbReference type="RefSeq" id="WP_044526511.1">
    <property type="nucleotide sequence ID" value="NZ_CP009440.1"/>
</dbReference>
<dbReference type="InterPro" id="IPR020578">
    <property type="entry name" value="Aminotrans_V_PyrdxlP_BS"/>
</dbReference>
<dbReference type="Gene3D" id="3.40.640.10">
    <property type="entry name" value="Type I PLP-dependent aspartate aminotransferase-like (Major domain)"/>
    <property type="match status" value="1"/>
</dbReference>
<evidence type="ECO:0000256" key="6">
    <source>
        <dbReference type="ARBA" id="ARBA00022723"/>
    </source>
</evidence>
<dbReference type="GO" id="GO:0016829">
    <property type="term" value="F:lyase activity"/>
    <property type="evidence" value="ECO:0007669"/>
    <property type="project" value="UniProtKB-KW"/>
</dbReference>
<dbReference type="PIRSF" id="PIRSF005572">
    <property type="entry name" value="NifS"/>
    <property type="match status" value="1"/>
</dbReference>
<dbReference type="PROSITE" id="PS00595">
    <property type="entry name" value="AA_TRANSFER_CLASS_5"/>
    <property type="match status" value="1"/>
</dbReference>
<dbReference type="PANTHER" id="PTHR11601">
    <property type="entry name" value="CYSTEINE DESULFURYLASE FAMILY MEMBER"/>
    <property type="match status" value="1"/>
</dbReference>
<evidence type="ECO:0000256" key="13">
    <source>
        <dbReference type="RuleBase" id="RU004504"/>
    </source>
</evidence>
<evidence type="ECO:0000256" key="1">
    <source>
        <dbReference type="ARBA" id="ARBA00001933"/>
    </source>
</evidence>
<gene>
    <name evidence="15" type="ORF">LA55_1407</name>
</gene>
<dbReference type="PANTHER" id="PTHR11601:SF34">
    <property type="entry name" value="CYSTEINE DESULFURASE"/>
    <property type="match status" value="1"/>
</dbReference>
<dbReference type="AlphaFoldDB" id="A0A0B6D5B5"/>
<dbReference type="InterPro" id="IPR015422">
    <property type="entry name" value="PyrdxlP-dep_Trfase_small"/>
</dbReference>
<dbReference type="OrthoDB" id="9808002at2"/>
<keyword evidence="7" id="KW-0663">Pyridoxal phosphate</keyword>
<dbReference type="SUPFAM" id="SSF53383">
    <property type="entry name" value="PLP-dependent transferases"/>
    <property type="match status" value="1"/>
</dbReference>
<evidence type="ECO:0000313" key="16">
    <source>
        <dbReference type="Proteomes" id="UP000031830"/>
    </source>
</evidence>
<dbReference type="Proteomes" id="UP000031830">
    <property type="component" value="Chromosome"/>
</dbReference>
<proteinExistence type="inferred from homology"/>
<evidence type="ECO:0000256" key="3">
    <source>
        <dbReference type="ARBA" id="ARBA00006490"/>
    </source>
</evidence>
<evidence type="ECO:0000256" key="2">
    <source>
        <dbReference type="ARBA" id="ARBA00003120"/>
    </source>
</evidence>
<keyword evidence="8" id="KW-0408">Iron</keyword>
<evidence type="ECO:0000256" key="4">
    <source>
        <dbReference type="ARBA" id="ARBA00012239"/>
    </source>
</evidence>
<dbReference type="STRING" id="28110.KU46_1873"/>
<protein>
    <recommendedName>
        <fullName evidence="4">cysteine desulfurase</fullName>
        <ecNumber evidence="4">2.8.1.7</ecNumber>
    </recommendedName>
    <alternativeName>
        <fullName evidence="11">Nitrogenase metalloclusters biosynthesis protein NifS</fullName>
    </alternativeName>
</protein>
<evidence type="ECO:0000259" key="14">
    <source>
        <dbReference type="Pfam" id="PF00266"/>
    </source>
</evidence>
<dbReference type="InterPro" id="IPR015424">
    <property type="entry name" value="PyrdxlP-dep_Trfase"/>
</dbReference>
<evidence type="ECO:0000256" key="10">
    <source>
        <dbReference type="ARBA" id="ARBA00023231"/>
    </source>
</evidence>
<keyword evidence="6" id="KW-0479">Metal-binding</keyword>
<dbReference type="KEGG" id="fpz:LA55_1407"/>
<keyword evidence="15" id="KW-0456">Lyase</keyword>
<accession>A0A0B6D5B5</accession>
<dbReference type="GO" id="GO:0051536">
    <property type="term" value="F:iron-sulfur cluster binding"/>
    <property type="evidence" value="ECO:0007669"/>
    <property type="project" value="UniProtKB-KW"/>
</dbReference>
<dbReference type="Pfam" id="PF00266">
    <property type="entry name" value="Aminotran_5"/>
    <property type="match status" value="1"/>
</dbReference>
<dbReference type="GO" id="GO:0046872">
    <property type="term" value="F:metal ion binding"/>
    <property type="evidence" value="ECO:0007669"/>
    <property type="project" value="UniProtKB-KW"/>
</dbReference>
<evidence type="ECO:0000313" key="15">
    <source>
        <dbReference type="EMBL" id="AJI53462.1"/>
    </source>
</evidence>
<feature type="domain" description="Aminotransferase class V" evidence="14">
    <location>
        <begin position="4"/>
        <end position="366"/>
    </location>
</feature>
<comment type="cofactor">
    <cofactor evidence="1 13">
        <name>pyridoxal 5'-phosphate</name>
        <dbReference type="ChEBI" id="CHEBI:597326"/>
    </cofactor>
</comment>
<evidence type="ECO:0000256" key="7">
    <source>
        <dbReference type="ARBA" id="ARBA00022898"/>
    </source>
</evidence>
<dbReference type="InterPro" id="IPR015421">
    <property type="entry name" value="PyrdxlP-dep_Trfase_major"/>
</dbReference>
<dbReference type="InterPro" id="IPR016454">
    <property type="entry name" value="Cysteine_dSase"/>
</dbReference>
<dbReference type="EMBL" id="CP009440">
    <property type="protein sequence ID" value="AJI53462.1"/>
    <property type="molecule type" value="Genomic_DNA"/>
</dbReference>
<dbReference type="Gene3D" id="3.90.1150.10">
    <property type="entry name" value="Aspartate Aminotransferase, domain 1"/>
    <property type="match status" value="1"/>
</dbReference>
<keyword evidence="5" id="KW-0808">Transferase</keyword>
<name>A0A0B6D5B5_9GAMM</name>
<evidence type="ECO:0000256" key="8">
    <source>
        <dbReference type="ARBA" id="ARBA00023004"/>
    </source>
</evidence>
<keyword evidence="10" id="KW-0535">Nitrogen fixation</keyword>
<evidence type="ECO:0000256" key="9">
    <source>
        <dbReference type="ARBA" id="ARBA00023014"/>
    </source>
</evidence>
<evidence type="ECO:0000256" key="11">
    <source>
        <dbReference type="ARBA" id="ARBA00031911"/>
    </source>
</evidence>
<sequence length="391" mass="42938">MGLIYLDYAATTPLSQNVKKTMLKSISDDSDFFNSGSSTYEQGLLVRDKIEQARVSIADSLSVLPREIIFTSGATESNNLAIKGVARAYQNKGKHIVTSKVEHKAVLDVCKFLEANGFEVTYLDVDGFGQIDLEQLKKAIKQETILVSLMAVNNELGTLNNLREIGKLTKQSGIIFHVDAAQGYGKIDIDINDMNIDLLSVSGHKIYAPKGVGFLYVRSKRPKVKLEKQIHGGAQEFNLRAGTLANYQIFALAEAIKEMFANRQNNLQYIKDLRDAFLNVIREVNNIKINTKLDNSYPGILSITFVGVKGEALLAMLDGICMSMGSACNSQAVEPSHVLVAIGLSADQAESTIRISFGLHTSREQVVLAAKRLIEKVKLLRAISPQGEEDV</sequence>
<evidence type="ECO:0000256" key="12">
    <source>
        <dbReference type="ARBA" id="ARBA00050776"/>
    </source>
</evidence>
<dbReference type="EC" id="2.8.1.7" evidence="4"/>
<reference evidence="15 16" key="1">
    <citation type="journal article" date="2015" name="Genome Announc.">
        <title>Genome sequencing of 18 francisella strains to aid in assay development and testing.</title>
        <authorList>
            <person name="Johnson S.L."/>
            <person name="Daligault H.E."/>
            <person name="Davenport K.W."/>
            <person name="Coyne S.R."/>
            <person name="Frey K.G."/>
            <person name="Koroleva G.I."/>
            <person name="Broomall S.M."/>
            <person name="Bishop-Lilly K.A."/>
            <person name="Bruce D.C."/>
            <person name="Chertkov O."/>
            <person name="Freitas T."/>
            <person name="Jaissle J."/>
            <person name="Ladner J.T."/>
            <person name="Rosenzweig C.N."/>
            <person name="Gibbons H.S."/>
            <person name="Palacios G.F."/>
            <person name="Redden C.L."/>
            <person name="Xu Y."/>
            <person name="Minogue T.D."/>
            <person name="Chain P.S."/>
        </authorList>
    </citation>
    <scope>NUCLEOTIDE SEQUENCE [LARGE SCALE GENOMIC DNA]</scope>
    <source>
        <strain evidence="15 16">GA01-2794</strain>
    </source>
</reference>
<keyword evidence="9" id="KW-0411">Iron-sulfur</keyword>
<dbReference type="FunFam" id="3.40.640.10:FF:000084">
    <property type="entry name" value="IscS-like cysteine desulfurase"/>
    <property type="match status" value="1"/>
</dbReference>
<dbReference type="InterPro" id="IPR000192">
    <property type="entry name" value="Aminotrans_V_dom"/>
</dbReference>
<comment type="catalytic activity">
    <reaction evidence="12">
        <text>(sulfur carrier)-H + L-cysteine = (sulfur carrier)-SH + L-alanine</text>
        <dbReference type="Rhea" id="RHEA:43892"/>
        <dbReference type="Rhea" id="RHEA-COMP:14737"/>
        <dbReference type="Rhea" id="RHEA-COMP:14739"/>
        <dbReference type="ChEBI" id="CHEBI:29917"/>
        <dbReference type="ChEBI" id="CHEBI:35235"/>
        <dbReference type="ChEBI" id="CHEBI:57972"/>
        <dbReference type="ChEBI" id="CHEBI:64428"/>
        <dbReference type="EC" id="2.8.1.7"/>
    </reaction>
</comment>
<comment type="similarity">
    <text evidence="3">Belongs to the class-V pyridoxal-phosphate-dependent aminotransferase family. NifS/IscS subfamily.</text>
</comment>
<organism evidence="15 16">
    <name type="scientific">Francisella philomiragia</name>
    <dbReference type="NCBI Taxonomy" id="28110"/>
    <lineage>
        <taxon>Bacteria</taxon>
        <taxon>Pseudomonadati</taxon>
        <taxon>Pseudomonadota</taxon>
        <taxon>Gammaproteobacteria</taxon>
        <taxon>Thiotrichales</taxon>
        <taxon>Francisellaceae</taxon>
        <taxon>Francisella</taxon>
    </lineage>
</organism>